<organism evidence="3 4">
    <name type="scientific">Pseudomonas agarici</name>
    <dbReference type="NCBI Taxonomy" id="46677"/>
    <lineage>
        <taxon>Bacteria</taxon>
        <taxon>Pseudomonadati</taxon>
        <taxon>Pseudomonadota</taxon>
        <taxon>Gammaproteobacteria</taxon>
        <taxon>Pseudomonadales</taxon>
        <taxon>Pseudomonadaceae</taxon>
        <taxon>Pseudomonas</taxon>
    </lineage>
</organism>
<comment type="similarity">
    <text evidence="1 2">Belongs to the enoyl-CoA hydratase/isomerase family.</text>
</comment>
<gene>
    <name evidence="3" type="ORF">AWM79_23335</name>
</gene>
<dbReference type="GO" id="GO:0003824">
    <property type="term" value="F:catalytic activity"/>
    <property type="evidence" value="ECO:0007669"/>
    <property type="project" value="InterPro"/>
</dbReference>
<dbReference type="InterPro" id="IPR018376">
    <property type="entry name" value="Enoyl-CoA_hyd/isom_CS"/>
</dbReference>
<dbReference type="Pfam" id="PF00378">
    <property type="entry name" value="ECH_1"/>
    <property type="match status" value="1"/>
</dbReference>
<dbReference type="Proteomes" id="UP000063229">
    <property type="component" value="Chromosome"/>
</dbReference>
<reference evidence="4" key="1">
    <citation type="submission" date="2016-01" db="EMBL/GenBank/DDBJ databases">
        <authorList>
            <person name="Storey N.H."/>
            <person name="Neuman B.W."/>
        </authorList>
    </citation>
    <scope>NUCLEOTIDE SEQUENCE [LARGE SCALE GENOMIC DNA]</scope>
    <source>
        <strain evidence="4">NCPPB 2472</strain>
    </source>
</reference>
<keyword evidence="4" id="KW-1185">Reference proteome</keyword>
<dbReference type="STRING" id="46677.AWM79_23335"/>
<dbReference type="SUPFAM" id="SSF52096">
    <property type="entry name" value="ClpP/crotonase"/>
    <property type="match status" value="1"/>
</dbReference>
<protein>
    <submittedName>
        <fullName evidence="3">Enoyl-CoA hydratase</fullName>
    </submittedName>
</protein>
<dbReference type="InterPro" id="IPR029045">
    <property type="entry name" value="ClpP/crotonase-like_dom_sf"/>
</dbReference>
<dbReference type="GO" id="GO:0006635">
    <property type="term" value="P:fatty acid beta-oxidation"/>
    <property type="evidence" value="ECO:0007669"/>
    <property type="project" value="TreeGrafter"/>
</dbReference>
<name>A0A0X1T7L5_PSEAA</name>
<proteinExistence type="inferred from homology"/>
<dbReference type="PANTHER" id="PTHR11941:SF54">
    <property type="entry name" value="ENOYL-COA HYDRATASE, MITOCHONDRIAL"/>
    <property type="match status" value="1"/>
</dbReference>
<dbReference type="InterPro" id="IPR001753">
    <property type="entry name" value="Enoyl-CoA_hydra/iso"/>
</dbReference>
<evidence type="ECO:0000256" key="1">
    <source>
        <dbReference type="ARBA" id="ARBA00005254"/>
    </source>
</evidence>
<dbReference type="PANTHER" id="PTHR11941">
    <property type="entry name" value="ENOYL-COA HYDRATASE-RELATED"/>
    <property type="match status" value="1"/>
</dbReference>
<accession>A0A0X1T7L5</accession>
<dbReference type="KEGG" id="pagb:AWM79_23335"/>
<dbReference type="AlphaFoldDB" id="A0A0X1T7L5"/>
<evidence type="ECO:0000313" key="3">
    <source>
        <dbReference type="EMBL" id="AMB88051.1"/>
    </source>
</evidence>
<sequence>MRDGIAVITLNDPERRNALSRQLVGEVFDALELSGAAAARAIVIASSGTAFCAGANIDDLRDGWMERADPATDPALLFKRLVEEPRVVIAAVQGAALGGGFELSLACDLVVAAEEAWFSLPEVSRGVIPNTALALLQSMVGSRVALELIVSGRRVGSAEGLSRGLINALAPRESVVERAVAWAQEIVSKAPPGALLTAKRNLHAHAAYDWARVQRSVSDVPRAEWQEGLDAFTEKRDADFEAFWHATGSA</sequence>
<evidence type="ECO:0000313" key="4">
    <source>
        <dbReference type="Proteomes" id="UP000063229"/>
    </source>
</evidence>
<evidence type="ECO:0000256" key="2">
    <source>
        <dbReference type="RuleBase" id="RU003707"/>
    </source>
</evidence>
<dbReference type="EMBL" id="CP014135">
    <property type="protein sequence ID" value="AMB88051.1"/>
    <property type="molecule type" value="Genomic_DNA"/>
</dbReference>
<dbReference type="Gene3D" id="3.90.226.10">
    <property type="entry name" value="2-enoyl-CoA Hydratase, Chain A, domain 1"/>
    <property type="match status" value="1"/>
</dbReference>
<dbReference type="CDD" id="cd06558">
    <property type="entry name" value="crotonase-like"/>
    <property type="match status" value="1"/>
</dbReference>
<dbReference type="PROSITE" id="PS00166">
    <property type="entry name" value="ENOYL_COA_HYDRATASE"/>
    <property type="match status" value="1"/>
</dbReference>